<dbReference type="Proteomes" id="UP001346869">
    <property type="component" value="Unassembled WGS sequence"/>
</dbReference>
<feature type="region of interest" description="Disordered" evidence="1">
    <location>
        <begin position="255"/>
        <end position="379"/>
    </location>
</feature>
<dbReference type="SUPFAM" id="SSF51695">
    <property type="entry name" value="PLC-like phosphodiesterases"/>
    <property type="match status" value="1"/>
</dbReference>
<dbReference type="Pfam" id="PF00388">
    <property type="entry name" value="PI-PLC-X"/>
    <property type="match status" value="1"/>
</dbReference>
<sequence length="379" mass="42345">MKKILGDKLYVEPPNKEDIYLPSPEKLKCKILIKAITNRRGGGKAHKRGLSVRKGRKAREYTTTKTTGIKVVDELFRASTQPLREATDLRENVQNAMVSFKELCGLTPAANMKQCILTVSTWLMNSERTLRVTVDLSETYPTMEAQGPVPELLRKVFNAYDMMIQTSRTLIESADVVYSKLTQAQRAGLDFHEDLHRIGVKEGLKGRKLQKAMESYAWNITVLKGQADLLKHAKSEALDNLRQIHCAAQSCGLSKNGAASPQLQHHPLHQPQQQVQIQQQPQAKTQQQPPPPHPSQTQPQPPTAPQAYHHPVPQEHPQQHPQLPALPLVQTLSKPPAYTQPPPLTPLQFQFQSQQQRAAATPDAVSDKELVRDDPVGSC</sequence>
<protein>
    <recommendedName>
        <fullName evidence="2">Phosphatidylinositol-specific phospholipase C X domain-containing protein</fullName>
    </recommendedName>
</protein>
<feature type="compositionally biased region" description="Low complexity" evidence="1">
    <location>
        <begin position="305"/>
        <end position="330"/>
    </location>
</feature>
<comment type="caution">
    <text evidence="3">The sequence shown here is derived from an EMBL/GenBank/DDBJ whole genome shotgun (WGS) entry which is preliminary data.</text>
</comment>
<organism evidence="3 4">
    <name type="scientific">Eleginops maclovinus</name>
    <name type="common">Patagonian blennie</name>
    <name type="synonym">Eleginus maclovinus</name>
    <dbReference type="NCBI Taxonomy" id="56733"/>
    <lineage>
        <taxon>Eukaryota</taxon>
        <taxon>Metazoa</taxon>
        <taxon>Chordata</taxon>
        <taxon>Craniata</taxon>
        <taxon>Vertebrata</taxon>
        <taxon>Euteleostomi</taxon>
        <taxon>Actinopterygii</taxon>
        <taxon>Neopterygii</taxon>
        <taxon>Teleostei</taxon>
        <taxon>Neoteleostei</taxon>
        <taxon>Acanthomorphata</taxon>
        <taxon>Eupercaria</taxon>
        <taxon>Perciformes</taxon>
        <taxon>Notothenioidei</taxon>
        <taxon>Eleginopidae</taxon>
        <taxon>Eleginops</taxon>
    </lineage>
</organism>
<feature type="domain" description="Phosphatidylinositol-specific phospholipase C X" evidence="2">
    <location>
        <begin position="1"/>
        <end position="35"/>
    </location>
</feature>
<dbReference type="EMBL" id="JAUZQC010000017">
    <property type="protein sequence ID" value="KAK5855940.1"/>
    <property type="molecule type" value="Genomic_DNA"/>
</dbReference>
<evidence type="ECO:0000313" key="4">
    <source>
        <dbReference type="Proteomes" id="UP001346869"/>
    </source>
</evidence>
<keyword evidence="4" id="KW-1185">Reference proteome</keyword>
<name>A0AAN7XAA8_ELEMC</name>
<feature type="compositionally biased region" description="Pro residues" evidence="1">
    <location>
        <begin position="288"/>
        <end position="304"/>
    </location>
</feature>
<dbReference type="PROSITE" id="PS50007">
    <property type="entry name" value="PIPLC_X_DOMAIN"/>
    <property type="match status" value="1"/>
</dbReference>
<accession>A0AAN7XAA8</accession>
<dbReference type="GO" id="GO:0006629">
    <property type="term" value="P:lipid metabolic process"/>
    <property type="evidence" value="ECO:0007669"/>
    <property type="project" value="InterPro"/>
</dbReference>
<dbReference type="AlphaFoldDB" id="A0AAN7XAA8"/>
<dbReference type="GO" id="GO:0008081">
    <property type="term" value="F:phosphoric diester hydrolase activity"/>
    <property type="evidence" value="ECO:0007669"/>
    <property type="project" value="InterPro"/>
</dbReference>
<dbReference type="InterPro" id="IPR000909">
    <property type="entry name" value="PLipase_C_PInositol-sp_X_dom"/>
</dbReference>
<evidence type="ECO:0000313" key="3">
    <source>
        <dbReference type="EMBL" id="KAK5855940.1"/>
    </source>
</evidence>
<evidence type="ECO:0000259" key="2">
    <source>
        <dbReference type="Pfam" id="PF00388"/>
    </source>
</evidence>
<feature type="compositionally biased region" description="Low complexity" evidence="1">
    <location>
        <begin position="346"/>
        <end position="356"/>
    </location>
</feature>
<reference evidence="3 4" key="1">
    <citation type="journal article" date="2023" name="Genes (Basel)">
        <title>Chromosome-Level Genome Assembly and Circadian Gene Repertoire of the Patagonia Blennie Eleginops maclovinus-The Closest Ancestral Proxy of Antarctic Cryonotothenioids.</title>
        <authorList>
            <person name="Cheng C.C."/>
            <person name="Rivera-Colon A.G."/>
            <person name="Minhas B.F."/>
            <person name="Wilson L."/>
            <person name="Rayamajhi N."/>
            <person name="Vargas-Chacoff L."/>
            <person name="Catchen J.M."/>
        </authorList>
    </citation>
    <scope>NUCLEOTIDE SEQUENCE [LARGE SCALE GENOMIC DNA]</scope>
    <source>
        <strain evidence="3">JMC-PN-2008</strain>
    </source>
</reference>
<gene>
    <name evidence="3" type="ORF">PBY51_007570</name>
</gene>
<feature type="compositionally biased region" description="Low complexity" evidence="1">
    <location>
        <begin position="261"/>
        <end position="287"/>
    </location>
</feature>
<proteinExistence type="predicted"/>
<evidence type="ECO:0000256" key="1">
    <source>
        <dbReference type="SAM" id="MobiDB-lite"/>
    </source>
</evidence>
<reference evidence="3 4" key="2">
    <citation type="journal article" date="2023" name="Mol. Biol. Evol.">
        <title>Genomics of Secondarily Temperate Adaptation in the Only Non-Antarctic Icefish.</title>
        <authorList>
            <person name="Rivera-Colon A.G."/>
            <person name="Rayamajhi N."/>
            <person name="Minhas B.F."/>
            <person name="Madrigal G."/>
            <person name="Bilyk K.T."/>
            <person name="Yoon V."/>
            <person name="Hune M."/>
            <person name="Gregory S."/>
            <person name="Cheng C.H.C."/>
            <person name="Catchen J.M."/>
        </authorList>
    </citation>
    <scope>NUCLEOTIDE SEQUENCE [LARGE SCALE GENOMIC DNA]</scope>
    <source>
        <strain evidence="3">JMC-PN-2008</strain>
    </source>
</reference>
<dbReference type="InterPro" id="IPR017946">
    <property type="entry name" value="PLC-like_Pdiesterase_TIM-brl"/>
</dbReference>
<feature type="compositionally biased region" description="Basic and acidic residues" evidence="1">
    <location>
        <begin position="365"/>
        <end position="379"/>
    </location>
</feature>